<accession>A0A855X5K3</accession>
<feature type="domain" description="Doubled CXXCH motif" evidence="1">
    <location>
        <begin position="228"/>
        <end position="259"/>
    </location>
</feature>
<evidence type="ECO:0000259" key="1">
    <source>
        <dbReference type="Pfam" id="PF09699"/>
    </source>
</evidence>
<evidence type="ECO:0000313" key="2">
    <source>
        <dbReference type="EMBL" id="PWB75579.1"/>
    </source>
</evidence>
<gene>
    <name evidence="2" type="ORF">C3F09_02100</name>
</gene>
<reference evidence="2 3" key="1">
    <citation type="journal article" date="2018" name="ISME J.">
        <title>A methanotrophic archaeon couples anaerobic oxidation of methane to Fe(III) reduction.</title>
        <authorList>
            <person name="Cai C."/>
            <person name="Leu A.O."/>
            <person name="Xie G.J."/>
            <person name="Guo J."/>
            <person name="Feng Y."/>
            <person name="Zhao J.X."/>
            <person name="Tyson G.W."/>
            <person name="Yuan Z."/>
            <person name="Hu S."/>
        </authorList>
    </citation>
    <scope>NUCLEOTIDE SEQUENCE [LARGE SCALE GENOMIC DNA]</scope>
    <source>
        <strain evidence="2">FeB_12</strain>
    </source>
</reference>
<dbReference type="AlphaFoldDB" id="A0A855X5K3"/>
<protein>
    <recommendedName>
        <fullName evidence="1">Doubled CXXCH motif domain-containing protein</fullName>
    </recommendedName>
</protein>
<dbReference type="Pfam" id="PF09699">
    <property type="entry name" value="Paired_CXXCH_1"/>
    <property type="match status" value="1"/>
</dbReference>
<name>A0A855X5K3_9BACT</name>
<proteinExistence type="predicted"/>
<dbReference type="Gene3D" id="3.90.10.10">
    <property type="entry name" value="Cytochrome C3"/>
    <property type="match status" value="1"/>
</dbReference>
<dbReference type="Proteomes" id="UP000250918">
    <property type="component" value="Unassembled WGS sequence"/>
</dbReference>
<dbReference type="SUPFAM" id="SSF48695">
    <property type="entry name" value="Multiheme cytochromes"/>
    <property type="match status" value="1"/>
</dbReference>
<evidence type="ECO:0000313" key="3">
    <source>
        <dbReference type="Proteomes" id="UP000250918"/>
    </source>
</evidence>
<comment type="caution">
    <text evidence="2">The sequence shown here is derived from an EMBL/GenBank/DDBJ whole genome shotgun (WGS) entry which is preliminary data.</text>
</comment>
<dbReference type="InterPro" id="IPR010177">
    <property type="entry name" value="Paired_CXXCH_1"/>
</dbReference>
<organism evidence="2 3">
    <name type="scientific">candidate division GN15 bacterium</name>
    <dbReference type="NCBI Taxonomy" id="2072418"/>
    <lineage>
        <taxon>Bacteria</taxon>
        <taxon>candidate division GN15</taxon>
    </lineage>
</organism>
<dbReference type="InterPro" id="IPR036280">
    <property type="entry name" value="Multihaem_cyt_sf"/>
</dbReference>
<dbReference type="EMBL" id="PQAP01000008">
    <property type="protein sequence ID" value="PWB75579.1"/>
    <property type="molecule type" value="Genomic_DNA"/>
</dbReference>
<sequence length="260" mass="28470">MGGSSFRDKLESLLATVVLVGFVLLVHLSRAKDQPSRPHEAAECSICHVAVADIDGADMAFIDASTRCRSCHLRLDELRNPKLTFHADTSRRCLDCHTFHSPDEVTVGDRTFHAEAQRTAQRALCSSCHGEGEDVRMLSEGHRAAAGLYHSDYRILVGLSPSEACLICHSEQSRSEMVASLTTAPVPTFSRHGNHPTGISMSLGRQLAHSRMKSSPDSDIRLFNGRIECQTCHSLSSSAQFHLISGTDSNTLCRKCHDTD</sequence>